<reference evidence="3 4" key="1">
    <citation type="submission" date="2017-06" db="EMBL/GenBank/DDBJ databases">
        <authorList>
            <person name="Kim H.J."/>
            <person name="Triplett B.A."/>
        </authorList>
    </citation>
    <scope>NUCLEOTIDE SEQUENCE [LARGE SCALE GENOMIC DNA]</scope>
    <source>
        <strain evidence="3 4">B29T1</strain>
    </source>
</reference>
<dbReference type="Proteomes" id="UP000197065">
    <property type="component" value="Unassembled WGS sequence"/>
</dbReference>
<name>A0A212RQ39_9PROT</name>
<dbReference type="PROSITE" id="PS51257">
    <property type="entry name" value="PROKAR_LIPOPROTEIN"/>
    <property type="match status" value="1"/>
</dbReference>
<keyword evidence="2" id="KW-0732">Signal</keyword>
<feature type="chain" id="PRO_5012578081" evidence="2">
    <location>
        <begin position="27"/>
        <end position="51"/>
    </location>
</feature>
<dbReference type="RefSeq" id="WP_165769631.1">
    <property type="nucleotide sequence ID" value="NZ_FYEH01000012.1"/>
</dbReference>
<accession>A0A212RQ39</accession>
<feature type="signal peptide" evidence="2">
    <location>
        <begin position="1"/>
        <end position="26"/>
    </location>
</feature>
<evidence type="ECO:0000313" key="3">
    <source>
        <dbReference type="EMBL" id="SNB74530.1"/>
    </source>
</evidence>
<evidence type="ECO:0000256" key="2">
    <source>
        <dbReference type="SAM" id="SignalP"/>
    </source>
</evidence>
<sequence length="51" mass="5041">MPKLTLATIAALGMLTLSGALVTAGAACTQHQSASAQSQEKPPARTSGQSS</sequence>
<evidence type="ECO:0000313" key="4">
    <source>
        <dbReference type="Proteomes" id="UP000197065"/>
    </source>
</evidence>
<protein>
    <submittedName>
        <fullName evidence="3">Uncharacterized protein</fullName>
    </submittedName>
</protein>
<proteinExistence type="predicted"/>
<dbReference type="EMBL" id="FYEH01000012">
    <property type="protein sequence ID" value="SNB74530.1"/>
    <property type="molecule type" value="Genomic_DNA"/>
</dbReference>
<gene>
    <name evidence="3" type="ORF">SAMN07250955_1122</name>
</gene>
<evidence type="ECO:0000256" key="1">
    <source>
        <dbReference type="SAM" id="MobiDB-lite"/>
    </source>
</evidence>
<organism evidence="3 4">
    <name type="scientific">Arboricoccus pini</name>
    <dbReference type="NCBI Taxonomy" id="1963835"/>
    <lineage>
        <taxon>Bacteria</taxon>
        <taxon>Pseudomonadati</taxon>
        <taxon>Pseudomonadota</taxon>
        <taxon>Alphaproteobacteria</taxon>
        <taxon>Geminicoccales</taxon>
        <taxon>Geminicoccaceae</taxon>
        <taxon>Arboricoccus</taxon>
    </lineage>
</organism>
<feature type="region of interest" description="Disordered" evidence="1">
    <location>
        <begin position="29"/>
        <end position="51"/>
    </location>
</feature>
<dbReference type="AlphaFoldDB" id="A0A212RQ39"/>
<keyword evidence="4" id="KW-1185">Reference proteome</keyword>